<dbReference type="RefSeq" id="WP_370465008.1">
    <property type="nucleotide sequence ID" value="NZ_BNDS01000003.1"/>
</dbReference>
<feature type="chain" id="PRO_5045394582" description="Peptidase C39-like domain-containing protein" evidence="1">
    <location>
        <begin position="26"/>
        <end position="375"/>
    </location>
</feature>
<keyword evidence="4" id="KW-1185">Reference proteome</keyword>
<sequence>MGKRLLAFMLILAITLPMSVQIVEADTRNTVQSTDDGKKFDYHLNSNGEISSAKVYSGSKLIEIRQYYSGAKLQDSKKNIKYIFQLNSGGYVTKAKRLDGKTQKVTNYYEYYPKAVYGSHGTMIKYIFDINGLGYVTKATKREKGTKRILSWYEYYSEAVYGKHGKNIKYVFDLNTSGYVTKATKKENGTQRILAWYQYSSKTVYGKHGNKISSKKLNVPLINQRPELPTGCEITAVTMMLQYKGARVNKVSLAKEMPRHSSNPNYGYVGNPFTKQGWTIYPPALMKLVKKHAGSSVNLTGKSNAAIEKQLRNGKPIVVLVSPMHGFSVHALVLTGLDQSNYYYNDCWTGEKNAKISKKVFNRIWGNQSRRAISY</sequence>
<reference evidence="3 4" key="1">
    <citation type="journal article" date="2022" name="Int. J. Syst. Evol. Microbiol.">
        <title>Neobacillus kokaensis sp. nov., isolated from soil.</title>
        <authorList>
            <person name="Yuki K."/>
            <person name="Matsubara H."/>
            <person name="Yamaguchi S."/>
        </authorList>
    </citation>
    <scope>NUCLEOTIDE SEQUENCE [LARGE SCALE GENOMIC DNA]</scope>
    <source>
        <strain evidence="3 4">LOB 377</strain>
    </source>
</reference>
<organism evidence="3 4">
    <name type="scientific">Neobacillus kokaensis</name>
    <dbReference type="NCBI Taxonomy" id="2759023"/>
    <lineage>
        <taxon>Bacteria</taxon>
        <taxon>Bacillati</taxon>
        <taxon>Bacillota</taxon>
        <taxon>Bacilli</taxon>
        <taxon>Bacillales</taxon>
        <taxon>Bacillaceae</taxon>
        <taxon>Neobacillus</taxon>
    </lineage>
</organism>
<evidence type="ECO:0000256" key="1">
    <source>
        <dbReference type="SAM" id="SignalP"/>
    </source>
</evidence>
<dbReference type="Proteomes" id="UP000637074">
    <property type="component" value="Unassembled WGS sequence"/>
</dbReference>
<comment type="caution">
    <text evidence="3">The sequence shown here is derived from an EMBL/GenBank/DDBJ whole genome shotgun (WGS) entry which is preliminary data.</text>
</comment>
<dbReference type="PANTHER" id="PTHR37806">
    <property type="entry name" value="LMO0724 PROTEIN"/>
    <property type="match status" value="1"/>
</dbReference>
<name>A0ABQ3N884_9BACI</name>
<dbReference type="PANTHER" id="PTHR37806:SF1">
    <property type="entry name" value="PEPTIDASE C39-LIKE DOMAIN-CONTAINING PROTEIN"/>
    <property type="match status" value="1"/>
</dbReference>
<evidence type="ECO:0000259" key="2">
    <source>
        <dbReference type="Pfam" id="PF13529"/>
    </source>
</evidence>
<keyword evidence="1" id="KW-0732">Signal</keyword>
<protein>
    <recommendedName>
        <fullName evidence="2">Peptidase C39-like domain-containing protein</fullName>
    </recommendedName>
</protein>
<gene>
    <name evidence="3" type="ORF">AM1BK_09790</name>
</gene>
<dbReference type="EMBL" id="BNDS01000003">
    <property type="protein sequence ID" value="GHH97436.1"/>
    <property type="molecule type" value="Genomic_DNA"/>
</dbReference>
<dbReference type="Pfam" id="PF13529">
    <property type="entry name" value="Peptidase_C39_2"/>
    <property type="match status" value="1"/>
</dbReference>
<proteinExistence type="predicted"/>
<dbReference type="InterPro" id="IPR039564">
    <property type="entry name" value="Peptidase_C39-like"/>
</dbReference>
<evidence type="ECO:0000313" key="3">
    <source>
        <dbReference type="EMBL" id="GHH97436.1"/>
    </source>
</evidence>
<dbReference type="Gene3D" id="3.90.70.10">
    <property type="entry name" value="Cysteine proteinases"/>
    <property type="match status" value="1"/>
</dbReference>
<evidence type="ECO:0000313" key="4">
    <source>
        <dbReference type="Proteomes" id="UP000637074"/>
    </source>
</evidence>
<accession>A0ABQ3N884</accession>
<feature type="signal peptide" evidence="1">
    <location>
        <begin position="1"/>
        <end position="25"/>
    </location>
</feature>
<feature type="domain" description="Peptidase C39-like" evidence="2">
    <location>
        <begin position="217"/>
        <end position="348"/>
    </location>
</feature>